<sequence>MIKIRLASSVVLGLLWASSAVHAYQFNPPNYSGNFRYLDANALHCEVSYGISTQRCGEINSRQQLASCAQLGNGTLESPWCSVQQAAEFAQPGEIVLIAPGKYLTPGGTHGLSRFSTNADKDNPIVFRHAEFDPQSPQIPAVPVTITPFVATSDWQSLYEDERTLVCEHQGISGDDTSFNGVTTNMRGIDDVMPMMRLFGEGCGVVNSPAGVDALLALDLADPVRVNSAGYYVQVWHNGDAGSVGECPASQGSGSGSTLVRVEKTAQIQSCADVSLAVTGVGHTIHLRSTGNVCGDLAQLMEEEGFSPEQIGFNDSESDYLVFEGLAIEAAQYGMTIETDHIALRYSSIFGSYKDAVKGVGPEPWDQRAPNACARTSQINQAGSMNARFTDLVNFCQSGTAPTVGQLILPPGCDEGVIDVAALDPQYFFWQSGDESVDRLHMQQASDSTGDEYCVADDCIFEPAQSMQKYCAEIVGRHALDAMGGTLPIPDLCNDFYYFNAQQVLIEHNDIRYFGEEGVDITGGDDWLVRGNTIHDSVITHGVGQLPSGVMSKNASWRNRIEDNLLFNVHHSENGIFSLGGAPAKANGALDLIVQNNAVVSVSGQVIVHLPGCEHCLVANNLFADMRIGEEGQRSGGFAHVGGHRKNCVTAAGDLLPCAAEKRSAAYAGNSNSMVNNLIEGIKWRDMDSFRLLSVGGYQLDEEQGYLYNGAAGLCIGGNNAVGGDSVVKEVSHVSEASLPELACSLNTGSESQGISFADERMQSCMSELTADITQTAPRSLADCLRAEEGHTAGNKIGLNAVSTFAHLAISSPFEKVMQVGRCLTGGQVCTSDVQCPESACGVDMNYLDKCTLGPNTTNSDIDSSCTLASVETLFASGSVVYQNPMLSWQGKYTDKTYRVLLYRFHPDGGVNNKHWYELLDNRLTDAQSVCDENWLCGVMPPEELGVGTYTWKVRRESDYGWGDWTLTHVFYIR</sequence>
<dbReference type="EMBL" id="JBHSUS010000001">
    <property type="protein sequence ID" value="MFC6441722.1"/>
    <property type="molecule type" value="Genomic_DNA"/>
</dbReference>
<dbReference type="SMART" id="SM00710">
    <property type="entry name" value="PbH1"/>
    <property type="match status" value="5"/>
</dbReference>
<reference evidence="3" key="1">
    <citation type="journal article" date="2019" name="Int. J. Syst. Evol. Microbiol.">
        <title>The Global Catalogue of Microorganisms (GCM) 10K type strain sequencing project: providing services to taxonomists for standard genome sequencing and annotation.</title>
        <authorList>
            <consortium name="The Broad Institute Genomics Platform"/>
            <consortium name="The Broad Institute Genome Sequencing Center for Infectious Disease"/>
            <person name="Wu L."/>
            <person name="Ma J."/>
        </authorList>
    </citation>
    <scope>NUCLEOTIDE SEQUENCE [LARGE SCALE GENOMIC DNA]</scope>
    <source>
        <strain evidence="3">CGMCC 1.16031</strain>
    </source>
</reference>
<dbReference type="SUPFAM" id="SSF51126">
    <property type="entry name" value="Pectin lyase-like"/>
    <property type="match status" value="1"/>
</dbReference>
<dbReference type="InterPro" id="IPR006626">
    <property type="entry name" value="PbH1"/>
</dbReference>
<accession>A0ABW1XRA8</accession>
<feature type="chain" id="PRO_5046360825" evidence="1">
    <location>
        <begin position="24"/>
        <end position="974"/>
    </location>
</feature>
<dbReference type="InterPro" id="IPR012334">
    <property type="entry name" value="Pectin_lyas_fold"/>
</dbReference>
<dbReference type="RefSeq" id="WP_131259564.1">
    <property type="nucleotide sequence ID" value="NZ_JBHSUS010000001.1"/>
</dbReference>
<dbReference type="Gene3D" id="2.160.20.10">
    <property type="entry name" value="Single-stranded right-handed beta-helix, Pectin lyase-like"/>
    <property type="match status" value="2"/>
</dbReference>
<name>A0ABW1XRA8_9ALTE</name>
<keyword evidence="1" id="KW-0732">Signal</keyword>
<dbReference type="InterPro" id="IPR011050">
    <property type="entry name" value="Pectin_lyase_fold/virulence"/>
</dbReference>
<proteinExistence type="predicted"/>
<organism evidence="2 3">
    <name type="scientific">Pseudobowmanella zhangzhouensis</name>
    <dbReference type="NCBI Taxonomy" id="1537679"/>
    <lineage>
        <taxon>Bacteria</taxon>
        <taxon>Pseudomonadati</taxon>
        <taxon>Pseudomonadota</taxon>
        <taxon>Gammaproteobacteria</taxon>
        <taxon>Alteromonadales</taxon>
        <taxon>Alteromonadaceae</taxon>
    </lineage>
</organism>
<evidence type="ECO:0000256" key="1">
    <source>
        <dbReference type="SAM" id="SignalP"/>
    </source>
</evidence>
<evidence type="ECO:0000313" key="3">
    <source>
        <dbReference type="Proteomes" id="UP001596364"/>
    </source>
</evidence>
<evidence type="ECO:0000313" key="2">
    <source>
        <dbReference type="EMBL" id="MFC6441722.1"/>
    </source>
</evidence>
<keyword evidence="3" id="KW-1185">Reference proteome</keyword>
<comment type="caution">
    <text evidence="2">The sequence shown here is derived from an EMBL/GenBank/DDBJ whole genome shotgun (WGS) entry which is preliminary data.</text>
</comment>
<feature type="signal peptide" evidence="1">
    <location>
        <begin position="1"/>
        <end position="23"/>
    </location>
</feature>
<protein>
    <submittedName>
        <fullName evidence="2">Right-handed parallel beta-helix repeat-containing protein</fullName>
    </submittedName>
</protein>
<gene>
    <name evidence="2" type="ORF">ACFP85_16355</name>
</gene>
<dbReference type="Proteomes" id="UP001596364">
    <property type="component" value="Unassembled WGS sequence"/>
</dbReference>